<dbReference type="Pfam" id="PF11560">
    <property type="entry name" value="LAP2alpha"/>
    <property type="match status" value="1"/>
</dbReference>
<feature type="compositionally biased region" description="Polar residues" evidence="1">
    <location>
        <begin position="505"/>
        <end position="536"/>
    </location>
</feature>
<evidence type="ECO:0000256" key="1">
    <source>
        <dbReference type="SAM" id="MobiDB-lite"/>
    </source>
</evidence>
<evidence type="ECO:0000313" key="4">
    <source>
        <dbReference type="RefSeq" id="XP_013907079.1"/>
    </source>
</evidence>
<dbReference type="Proteomes" id="UP000504617">
    <property type="component" value="Unplaced"/>
</dbReference>
<dbReference type="AlphaFoldDB" id="A0A6I9WVX8"/>
<feature type="compositionally biased region" description="Basic and acidic residues" evidence="1">
    <location>
        <begin position="561"/>
        <end position="571"/>
    </location>
</feature>
<organism evidence="3 4">
    <name type="scientific">Thamnophis sirtalis</name>
    <dbReference type="NCBI Taxonomy" id="35019"/>
    <lineage>
        <taxon>Eukaryota</taxon>
        <taxon>Metazoa</taxon>
        <taxon>Chordata</taxon>
        <taxon>Craniata</taxon>
        <taxon>Vertebrata</taxon>
        <taxon>Euteleostomi</taxon>
        <taxon>Lepidosauria</taxon>
        <taxon>Squamata</taxon>
        <taxon>Bifurcata</taxon>
        <taxon>Unidentata</taxon>
        <taxon>Episquamata</taxon>
        <taxon>Toxicofera</taxon>
        <taxon>Serpentes</taxon>
        <taxon>Colubroidea</taxon>
        <taxon>Colubridae</taxon>
        <taxon>Natricinae</taxon>
        <taxon>Thamnophis</taxon>
    </lineage>
</organism>
<dbReference type="RefSeq" id="XP_013907079.1">
    <property type="nucleotide sequence ID" value="XM_014051604.1"/>
</dbReference>
<dbReference type="OrthoDB" id="47328at2759"/>
<dbReference type="InterPro" id="IPR021623">
    <property type="entry name" value="LAP2alpha_C"/>
</dbReference>
<feature type="region of interest" description="Disordered" evidence="1">
    <location>
        <begin position="492"/>
        <end position="778"/>
    </location>
</feature>
<sequence>MEPPEEPVSGEKLDLAAPGPRVAKGSPSKPKPAPARASPRTRAKAPPAKNAPKAAKKAAQIPPKALDTVDAAGEKEQKRPLVDGAAACSASQPLQPVTEAGETPSPSCPPDGAREELSQPQLPVMEPAEPSSLPPASTPLPPESPSEEPAAKRAKPATPEAADPPAAAGLCPKKAQEPGMQNKQPAVSAASDSALRQGQATAPDAPIHPSTASSMDILKSLSVVDGPEDLPLSGDIGETPDPLSCRRLFSPLLFKKLLQKAGIGADPAASNPALSDPKFLLFAERPQIREEIPSPKFFLDVFQQEWQKPNCFTNPDVNHKRYYNVDKDLTDSLKIPTVDGPVAALVSSTVLPTSVEDHLTTEEKRMEMMLRKVNSSAAWAVKSAVAASFFNRTSLLWLKEMQARIPATDLQTHEHLNKLIAAAQFSADATLSSATYASRAIGNSVTVRRLLWLRYWQTDNRSKWRLASAPFKGDKLFGEALEPLLKETHDKKKVLPSTFKRAGHKSSSNVQKPSFRGGNNTHNSSQLKRSYFQRPNRQSDRAGYIDRSRQQFQSKQPFQDNRSRLSHDSSRGLRSQHSEIQPSRGQAAAGDCSPKRFKEMKSDSRVKKTQQASGIQEIKNPVHTGQHPSGRLPEVNRSHGNISTRPPIADSPTISMDTPRKSAFPVQGPHKDTSYTFGSPQDYRYSRPTLSGQPVDRIVSPPAHREPPCHDPDPSGSFRESGIQSQPRQEPLVSYQKDAPSSSTYRRDIVPSLPVPGPPAQHQRSGEPHPIGSNGASRPRLTIVRQDGVLRLPCSRGTSAYQDLTMAPPAYSEIRQEQFNYRRLGPIRSPPGVDATDHNQHIQGNEPSHDRYGRRFSWLESPDRDRDGRRSADR</sequence>
<name>A0A6I9WVX8_9SAUR</name>
<feature type="compositionally biased region" description="Low complexity" evidence="1">
    <location>
        <begin position="23"/>
        <end position="65"/>
    </location>
</feature>
<feature type="non-terminal residue" evidence="4">
    <location>
        <position position="874"/>
    </location>
</feature>
<dbReference type="Gene3D" id="1.10.287.3160">
    <property type="match status" value="1"/>
</dbReference>
<feature type="region of interest" description="Disordered" evidence="1">
    <location>
        <begin position="824"/>
        <end position="874"/>
    </location>
</feature>
<accession>A0A6I9WVX8</accession>
<feature type="compositionally biased region" description="Polar residues" evidence="1">
    <location>
        <begin position="550"/>
        <end position="560"/>
    </location>
</feature>
<feature type="compositionally biased region" description="Basic and acidic residues" evidence="1">
    <location>
        <begin position="537"/>
        <end position="549"/>
    </location>
</feature>
<evidence type="ECO:0000313" key="3">
    <source>
        <dbReference type="Proteomes" id="UP000504617"/>
    </source>
</evidence>
<evidence type="ECO:0000259" key="2">
    <source>
        <dbReference type="Pfam" id="PF11560"/>
    </source>
</evidence>
<feature type="compositionally biased region" description="Basic and acidic residues" evidence="1">
    <location>
        <begin position="861"/>
        <end position="874"/>
    </location>
</feature>
<feature type="compositionally biased region" description="Pro residues" evidence="1">
    <location>
        <begin position="132"/>
        <end position="144"/>
    </location>
</feature>
<dbReference type="KEGG" id="tsr:106537467"/>
<feature type="compositionally biased region" description="Polar residues" evidence="1">
    <location>
        <begin position="572"/>
        <end position="584"/>
    </location>
</feature>
<protein>
    <submittedName>
        <fullName evidence="4">Uncharacterized protein LOC106537467</fullName>
    </submittedName>
</protein>
<feature type="compositionally biased region" description="Low complexity" evidence="1">
    <location>
        <begin position="156"/>
        <end position="168"/>
    </location>
</feature>
<keyword evidence="3" id="KW-1185">Reference proteome</keyword>
<dbReference type="GeneID" id="106537467"/>
<reference evidence="4" key="1">
    <citation type="submission" date="2025-08" db="UniProtKB">
        <authorList>
            <consortium name="RefSeq"/>
        </authorList>
    </citation>
    <scope>IDENTIFICATION</scope>
</reference>
<feature type="compositionally biased region" description="Basic and acidic residues" evidence="1">
    <location>
        <begin position="72"/>
        <end position="81"/>
    </location>
</feature>
<proteinExistence type="predicted"/>
<feature type="domain" description="Lamina-associated polypeptide 2 alpha C-terminal" evidence="2">
    <location>
        <begin position="297"/>
        <end position="487"/>
    </location>
</feature>
<feature type="compositionally biased region" description="Polar residues" evidence="1">
    <location>
        <begin position="179"/>
        <end position="200"/>
    </location>
</feature>
<feature type="compositionally biased region" description="Basic and acidic residues" evidence="1">
    <location>
        <begin position="703"/>
        <end position="713"/>
    </location>
</feature>
<gene>
    <name evidence="4" type="primary">LOC106537467</name>
</gene>
<feature type="compositionally biased region" description="Basic and acidic residues" evidence="1">
    <location>
        <begin position="593"/>
        <end position="606"/>
    </location>
</feature>
<feature type="region of interest" description="Disordered" evidence="1">
    <location>
        <begin position="1"/>
        <end position="212"/>
    </location>
</feature>